<dbReference type="STRING" id="1458425.SRAA_1190"/>
<keyword evidence="1" id="KW-0378">Hydrolase</keyword>
<reference evidence="1 2" key="1">
    <citation type="journal article" date="2014" name="Nat. Commun.">
        <title>Physiological and genomic features of highly alkaliphilic hydrogen-utilizing Betaproteobacteria from a continental serpentinizing site.</title>
        <authorList>
            <person name="Suzuki S."/>
            <person name="Kuenen J.G."/>
            <person name="Schipper K."/>
            <person name="van der Velde S."/>
            <person name="Ishii S."/>
            <person name="Wu A."/>
            <person name="Sorokin D.Y."/>
            <person name="Tenney A."/>
            <person name="Meng X.Y."/>
            <person name="Morrill P.L."/>
            <person name="Kamagata Y."/>
            <person name="Muyzer G."/>
            <person name="Nealson K.H."/>
        </authorList>
    </citation>
    <scope>NUCLEOTIDE SEQUENCE [LARGE SCALE GENOMIC DNA]</scope>
    <source>
        <strain evidence="1 2">A1</strain>
    </source>
</reference>
<evidence type="ECO:0000313" key="2">
    <source>
        <dbReference type="Proteomes" id="UP000067461"/>
    </source>
</evidence>
<dbReference type="HOGENOM" id="CLU_2681352_0_0_4"/>
<dbReference type="KEGG" id="cbaa:SRAA_1190"/>
<evidence type="ECO:0000313" key="1">
    <source>
        <dbReference type="EMBL" id="BAO81044.1"/>
    </source>
</evidence>
<dbReference type="AlphaFoldDB" id="A0A060NQ48"/>
<sequence length="74" mass="8113">MFPARAGMNRWSAWPAKWRFGVPRSRGDEPPSRWRTSHKCLCSPLARGETGGEVGVSGIRGQIGKGYTLIDGVL</sequence>
<keyword evidence="1" id="KW-0121">Carboxypeptidase</keyword>
<name>A0A060NQ48_9BURK</name>
<dbReference type="AntiFam" id="ANF00057">
    <property type="entry name" value="Translation of E. coli type CRISPR repeat"/>
</dbReference>
<keyword evidence="1" id="KW-0645">Protease</keyword>
<proteinExistence type="predicted"/>
<dbReference type="Proteomes" id="UP000067461">
    <property type="component" value="Chromosome"/>
</dbReference>
<organism evidence="1 2">
    <name type="scientific">Serpentinimonas raichei</name>
    <dbReference type="NCBI Taxonomy" id="1458425"/>
    <lineage>
        <taxon>Bacteria</taxon>
        <taxon>Pseudomonadati</taxon>
        <taxon>Pseudomonadota</taxon>
        <taxon>Betaproteobacteria</taxon>
        <taxon>Burkholderiales</taxon>
        <taxon>Comamonadaceae</taxon>
        <taxon>Serpentinimonas</taxon>
    </lineage>
</organism>
<accession>A0A060NQ48</accession>
<dbReference type="GO" id="GO:0004180">
    <property type="term" value="F:carboxypeptidase activity"/>
    <property type="evidence" value="ECO:0007669"/>
    <property type="project" value="UniProtKB-KW"/>
</dbReference>
<dbReference type="EMBL" id="AP014568">
    <property type="protein sequence ID" value="BAO81044.1"/>
    <property type="molecule type" value="Genomic_DNA"/>
</dbReference>
<gene>
    <name evidence="1" type="ORF">SRAA_1190</name>
</gene>
<protein>
    <submittedName>
        <fullName evidence="1">D-alanyl-D-alanine carboxypeptidase</fullName>
    </submittedName>
</protein>
<keyword evidence="2" id="KW-1185">Reference proteome</keyword>